<dbReference type="EMBL" id="UINC01017091">
    <property type="protein sequence ID" value="SVA70630.1"/>
    <property type="molecule type" value="Genomic_DNA"/>
</dbReference>
<proteinExistence type="predicted"/>
<evidence type="ECO:0000313" key="1">
    <source>
        <dbReference type="EMBL" id="SVA70630.1"/>
    </source>
</evidence>
<feature type="non-terminal residue" evidence="1">
    <location>
        <position position="40"/>
    </location>
</feature>
<organism evidence="1">
    <name type="scientific">marine metagenome</name>
    <dbReference type="NCBI Taxonomy" id="408172"/>
    <lineage>
        <taxon>unclassified sequences</taxon>
        <taxon>metagenomes</taxon>
        <taxon>ecological metagenomes</taxon>
    </lineage>
</organism>
<dbReference type="AlphaFoldDB" id="A0A381Y166"/>
<accession>A0A381Y166</accession>
<sequence>LAAGSLNATSITRVPLPEPITTKLMVIQNGLRLKTTIPQA</sequence>
<feature type="non-terminal residue" evidence="1">
    <location>
        <position position="1"/>
    </location>
</feature>
<name>A0A381Y166_9ZZZZ</name>
<gene>
    <name evidence="1" type="ORF">METZ01_LOCUS123484</name>
</gene>
<protein>
    <submittedName>
        <fullName evidence="1">Uncharacterized protein</fullName>
    </submittedName>
</protein>
<reference evidence="1" key="1">
    <citation type="submission" date="2018-05" db="EMBL/GenBank/DDBJ databases">
        <authorList>
            <person name="Lanie J.A."/>
            <person name="Ng W.-L."/>
            <person name="Kazmierczak K.M."/>
            <person name="Andrzejewski T.M."/>
            <person name="Davidsen T.M."/>
            <person name="Wayne K.J."/>
            <person name="Tettelin H."/>
            <person name="Glass J.I."/>
            <person name="Rusch D."/>
            <person name="Podicherti R."/>
            <person name="Tsui H.-C.T."/>
            <person name="Winkler M.E."/>
        </authorList>
    </citation>
    <scope>NUCLEOTIDE SEQUENCE</scope>
</reference>